<dbReference type="AlphaFoldDB" id="A0A1G2H1F6"/>
<accession>A0A1G2H1F6</accession>
<dbReference type="Gene3D" id="3.40.1350.10">
    <property type="match status" value="1"/>
</dbReference>
<organism evidence="1 2">
    <name type="scientific">Candidatus Ryanbacteria bacterium RIFCSPLOWO2_02_FULL_45_11c</name>
    <dbReference type="NCBI Taxonomy" id="1802128"/>
    <lineage>
        <taxon>Bacteria</taxon>
        <taxon>Candidatus Ryaniibacteriota</taxon>
    </lineage>
</organism>
<protein>
    <recommendedName>
        <fullName evidence="3">DUF5655 domain-containing protein</fullName>
    </recommendedName>
</protein>
<reference evidence="1 2" key="1">
    <citation type="journal article" date="2016" name="Nat. Commun.">
        <title>Thousands of microbial genomes shed light on interconnected biogeochemical processes in an aquifer system.</title>
        <authorList>
            <person name="Anantharaman K."/>
            <person name="Brown C.T."/>
            <person name="Hug L.A."/>
            <person name="Sharon I."/>
            <person name="Castelle C.J."/>
            <person name="Probst A.J."/>
            <person name="Thomas B.C."/>
            <person name="Singh A."/>
            <person name="Wilkins M.J."/>
            <person name="Karaoz U."/>
            <person name="Brodie E.L."/>
            <person name="Williams K.H."/>
            <person name="Hubbard S.S."/>
            <person name="Banfield J.F."/>
        </authorList>
    </citation>
    <scope>NUCLEOTIDE SEQUENCE [LARGE SCALE GENOMIC DNA]</scope>
</reference>
<evidence type="ECO:0000313" key="2">
    <source>
        <dbReference type="Proteomes" id="UP000178186"/>
    </source>
</evidence>
<gene>
    <name evidence="1" type="ORF">A3H64_00515</name>
</gene>
<comment type="caution">
    <text evidence="1">The sequence shown here is derived from an EMBL/GenBank/DDBJ whole genome shotgun (WGS) entry which is preliminary data.</text>
</comment>
<name>A0A1G2H1F6_9BACT</name>
<dbReference type="STRING" id="1802128.A3H64_00515"/>
<evidence type="ECO:0008006" key="3">
    <source>
        <dbReference type="Google" id="ProtNLM"/>
    </source>
</evidence>
<dbReference type="EMBL" id="MHNY01000014">
    <property type="protein sequence ID" value="OGZ56316.1"/>
    <property type="molecule type" value="Genomic_DNA"/>
</dbReference>
<proteinExistence type="predicted"/>
<dbReference type="InterPro" id="IPR011856">
    <property type="entry name" value="tRNA_endonuc-like_dom_sf"/>
</dbReference>
<evidence type="ECO:0000313" key="1">
    <source>
        <dbReference type="EMBL" id="OGZ56316.1"/>
    </source>
</evidence>
<dbReference type="Proteomes" id="UP000178186">
    <property type="component" value="Unassembled WGS sequence"/>
</dbReference>
<dbReference type="GO" id="GO:0003676">
    <property type="term" value="F:nucleic acid binding"/>
    <property type="evidence" value="ECO:0007669"/>
    <property type="project" value="InterPro"/>
</dbReference>
<sequence length="292" mass="34158">MNKVNLIKPEKISILNHPTLDEKWVQEIIANDPSVLGLGDLILKDKERTQPKAGRLDLLLQDADSERRCEVEIQLGKTDESHIIRTIEYWDNERKRYPQYDHVAVIVAEDITSRFSNVIGLFNGAIPLIAIQMNAFRNGDDYWLTFTTVLNEIRQETDDEEVKEVTDRNYWEKRGTPDTVSMADNILKLISEFAPRYELKYNKFYIGLAKDGSPDNFVAFKPRKHNLYLEIRMEQSKEISEKIESVGLDLFKYDPKWGRYHLRLTKSDIQNQKELLTELLKIAYGNKRYGEE</sequence>